<name>A0ABP1QPJ9_9HEXA</name>
<sequence>MFNFGLKSFFVSFIVVVVLPNSPSHAYGPYSRTSPEEEQWGGVGGGKQIEPQQTGYGQQSGSSYQSSERYDNNQYPSTQSGTSQQSQSHHHHQCGQGNFFGRQTHIEKFGYPEGCVNAGTHTCNYFVEVSREEYDPGFIHFELSGIVQKTGGYIAVGLSEDKFMGEDHIVECVHLRDNSTRYYQSWSVGRQQPRRLQDDVSVIKMDETYPRYDHRTGVLTCKFRRPIETLVNVDNGVSKNYNLVTGQYHILLAKGNLAHTNSDKTGFHGNANEGNVYVSHGFLGDNGVINEKCSPTLDQRNDSRFSSGSGNFTPSSVKGIPIVFVFMFLSHYIG</sequence>
<feature type="compositionally biased region" description="Low complexity" evidence="1">
    <location>
        <begin position="77"/>
        <end position="87"/>
    </location>
</feature>
<dbReference type="InterPro" id="IPR042789">
    <property type="entry name" value="FRRS1L"/>
</dbReference>
<feature type="signal peptide" evidence="2">
    <location>
        <begin position="1"/>
        <end position="26"/>
    </location>
</feature>
<proteinExistence type="predicted"/>
<feature type="domain" description="DOMON" evidence="3">
    <location>
        <begin position="123"/>
        <end position="255"/>
    </location>
</feature>
<dbReference type="PANTHER" id="PTHR46902">
    <property type="entry name" value="DOMON DOMAIN-CONTAINING PROTEIN FRRS1L"/>
    <property type="match status" value="1"/>
</dbReference>
<feature type="chain" id="PRO_5046924995" description="DOMON domain-containing protein" evidence="2">
    <location>
        <begin position="27"/>
        <end position="334"/>
    </location>
</feature>
<evidence type="ECO:0000259" key="3">
    <source>
        <dbReference type="PROSITE" id="PS50836"/>
    </source>
</evidence>
<protein>
    <recommendedName>
        <fullName evidence="3">DOMON domain-containing protein</fullName>
    </recommendedName>
</protein>
<dbReference type="EMBL" id="CAXLJM020000043">
    <property type="protein sequence ID" value="CAL8109918.1"/>
    <property type="molecule type" value="Genomic_DNA"/>
</dbReference>
<reference evidence="4 5" key="1">
    <citation type="submission" date="2024-08" db="EMBL/GenBank/DDBJ databases">
        <authorList>
            <person name="Cucini C."/>
            <person name="Frati F."/>
        </authorList>
    </citation>
    <scope>NUCLEOTIDE SEQUENCE [LARGE SCALE GENOMIC DNA]</scope>
</reference>
<dbReference type="PANTHER" id="PTHR46902:SF1">
    <property type="entry name" value="DOMON DOMAIN-CONTAINING PROTEIN FRRS1L"/>
    <property type="match status" value="1"/>
</dbReference>
<dbReference type="Pfam" id="PF03351">
    <property type="entry name" value="DOMON"/>
    <property type="match status" value="1"/>
</dbReference>
<keyword evidence="5" id="KW-1185">Reference proteome</keyword>
<evidence type="ECO:0000256" key="1">
    <source>
        <dbReference type="SAM" id="MobiDB-lite"/>
    </source>
</evidence>
<dbReference type="Proteomes" id="UP001642540">
    <property type="component" value="Unassembled WGS sequence"/>
</dbReference>
<evidence type="ECO:0000256" key="2">
    <source>
        <dbReference type="SAM" id="SignalP"/>
    </source>
</evidence>
<accession>A0ABP1QPJ9</accession>
<keyword evidence="2" id="KW-0732">Signal</keyword>
<feature type="region of interest" description="Disordered" evidence="1">
    <location>
        <begin position="26"/>
        <end position="96"/>
    </location>
</feature>
<comment type="caution">
    <text evidence="4">The sequence shown here is derived from an EMBL/GenBank/DDBJ whole genome shotgun (WGS) entry which is preliminary data.</text>
</comment>
<dbReference type="SMART" id="SM00664">
    <property type="entry name" value="DoH"/>
    <property type="match status" value="1"/>
</dbReference>
<evidence type="ECO:0000313" key="5">
    <source>
        <dbReference type="Proteomes" id="UP001642540"/>
    </source>
</evidence>
<feature type="compositionally biased region" description="Low complexity" evidence="1">
    <location>
        <begin position="52"/>
        <end position="67"/>
    </location>
</feature>
<dbReference type="PROSITE" id="PS50836">
    <property type="entry name" value="DOMON"/>
    <property type="match status" value="1"/>
</dbReference>
<evidence type="ECO:0000313" key="4">
    <source>
        <dbReference type="EMBL" id="CAL8109918.1"/>
    </source>
</evidence>
<dbReference type="InterPro" id="IPR005018">
    <property type="entry name" value="DOMON_domain"/>
</dbReference>
<organism evidence="4 5">
    <name type="scientific">Orchesella dallaii</name>
    <dbReference type="NCBI Taxonomy" id="48710"/>
    <lineage>
        <taxon>Eukaryota</taxon>
        <taxon>Metazoa</taxon>
        <taxon>Ecdysozoa</taxon>
        <taxon>Arthropoda</taxon>
        <taxon>Hexapoda</taxon>
        <taxon>Collembola</taxon>
        <taxon>Entomobryomorpha</taxon>
        <taxon>Entomobryoidea</taxon>
        <taxon>Orchesellidae</taxon>
        <taxon>Orchesellinae</taxon>
        <taxon>Orchesella</taxon>
    </lineage>
</organism>
<gene>
    <name evidence="4" type="ORF">ODALV1_LOCUS13811</name>
</gene>